<dbReference type="AlphaFoldDB" id="A0A7C2K4M0"/>
<organism evidence="3">
    <name type="scientific">candidate division WOR-3 bacterium</name>
    <dbReference type="NCBI Taxonomy" id="2052148"/>
    <lineage>
        <taxon>Bacteria</taxon>
        <taxon>Bacteria division WOR-3</taxon>
    </lineage>
</organism>
<dbReference type="CDD" id="cd00838">
    <property type="entry name" value="MPP_superfamily"/>
    <property type="match status" value="2"/>
</dbReference>
<gene>
    <name evidence="3" type="ORF">ENQ77_03520</name>
    <name evidence="4" type="ORF">ENU66_07670</name>
</gene>
<name>A0A7C2K4M0_UNCW3</name>
<proteinExistence type="predicted"/>
<dbReference type="InterPro" id="IPR004843">
    <property type="entry name" value="Calcineurin-like_PHP"/>
</dbReference>
<dbReference type="Gene3D" id="3.60.21.10">
    <property type="match status" value="1"/>
</dbReference>
<keyword evidence="1" id="KW-0732">Signal</keyword>
<evidence type="ECO:0000259" key="2">
    <source>
        <dbReference type="Pfam" id="PF00149"/>
    </source>
</evidence>
<dbReference type="Pfam" id="PF00149">
    <property type="entry name" value="Metallophos"/>
    <property type="match status" value="1"/>
</dbReference>
<sequence length="515" mass="59498">MWLFLLSLFLDLPPWYAKPSFSFHGDTLIISVCTQNPSSGVKLTYGRIKDPLDFNFENYKISRIVDTLHTFNITDVDTNFQYAFKVAFFDTLNKIYYATQTYYFKPKKVGQEFREGLTFDVWPYLSMTDSNSVGISFYTNRPCRTRLYINGQETLIDSSKKIKHELVLKNVKPGKYEYYIEIFDDVDTTVSFTFNFSIPKKNWKIGIFGDTRGNPSNINPAFFVDGVNEQITREIMRLLYEESVNVVFVLGDLITGRMKSAYYAEEEYKSFLKACWPYSSFLPIMPVPGNHDMIAPVMEDEEKRYNPPPPNSAENLWAKVFVLPENGPQEDTGMPPYKENVYFINLGDIAIYALNSDYNYILYKNKPNPAIRLPDQNQRIWLKIVRDKNKGKRHHIVMFHEPLIGLSAYGRGGRSPEVDSFANFLKSLNFKFYLSGHDHLYARCTIFNGLIQIVTAGGGAPLYDLNEKQLEASNSILHNWAKTFHYLIVEKNKRNNLKITAKNLNKAVIDSLILK</sequence>
<dbReference type="SUPFAM" id="SSF56300">
    <property type="entry name" value="Metallo-dependent phosphatases"/>
    <property type="match status" value="1"/>
</dbReference>
<dbReference type="GO" id="GO:0003993">
    <property type="term" value="F:acid phosphatase activity"/>
    <property type="evidence" value="ECO:0007669"/>
    <property type="project" value="InterPro"/>
</dbReference>
<evidence type="ECO:0000313" key="4">
    <source>
        <dbReference type="EMBL" id="HGL18187.1"/>
    </source>
</evidence>
<feature type="domain" description="Calcineurin-like phosphoesterase" evidence="2">
    <location>
        <begin position="204"/>
        <end position="440"/>
    </location>
</feature>
<accession>A0A7C2K4M0</accession>
<protein>
    <submittedName>
        <fullName evidence="3">Metallophosphatase family protein</fullName>
    </submittedName>
</protein>
<reference evidence="3" key="1">
    <citation type="journal article" date="2020" name="mSystems">
        <title>Genome- and Community-Level Interaction Insights into Carbon Utilization and Element Cycling Functions of Hydrothermarchaeota in Hydrothermal Sediment.</title>
        <authorList>
            <person name="Zhou Z."/>
            <person name="Liu Y."/>
            <person name="Xu W."/>
            <person name="Pan J."/>
            <person name="Luo Z.H."/>
            <person name="Li M."/>
        </authorList>
    </citation>
    <scope>NUCLEOTIDE SEQUENCE [LARGE SCALE GENOMIC DNA]</scope>
    <source>
        <strain evidence="3">SpSt-34</strain>
        <strain evidence="4">SpSt-69</strain>
    </source>
</reference>
<comment type="caution">
    <text evidence="3">The sequence shown here is derived from an EMBL/GenBank/DDBJ whole genome shotgun (WGS) entry which is preliminary data.</text>
</comment>
<dbReference type="InterPro" id="IPR039331">
    <property type="entry name" value="PAPs-like"/>
</dbReference>
<dbReference type="PANTHER" id="PTHR22953:SF153">
    <property type="entry name" value="PURPLE ACID PHOSPHATASE"/>
    <property type="match status" value="1"/>
</dbReference>
<evidence type="ECO:0000313" key="3">
    <source>
        <dbReference type="EMBL" id="HEN27729.1"/>
    </source>
</evidence>
<dbReference type="EMBL" id="DSOL01000102">
    <property type="protein sequence ID" value="HEN27729.1"/>
    <property type="molecule type" value="Genomic_DNA"/>
</dbReference>
<evidence type="ECO:0000256" key="1">
    <source>
        <dbReference type="ARBA" id="ARBA00022729"/>
    </source>
</evidence>
<dbReference type="EMBL" id="DTDJ01000047">
    <property type="protein sequence ID" value="HGL18187.1"/>
    <property type="molecule type" value="Genomic_DNA"/>
</dbReference>
<dbReference type="PANTHER" id="PTHR22953">
    <property type="entry name" value="ACID PHOSPHATASE RELATED"/>
    <property type="match status" value="1"/>
</dbReference>
<dbReference type="InterPro" id="IPR029052">
    <property type="entry name" value="Metallo-depent_PP-like"/>
</dbReference>